<accession>A0A8M3AUY9</accession>
<reference evidence="8" key="3">
    <citation type="submission" date="2025-04" db="UniProtKB">
        <authorList>
            <consortium name="RefSeq"/>
        </authorList>
    </citation>
    <scope>IDENTIFICATION</scope>
    <source>
        <strain evidence="8">Tuebingen</strain>
    </source>
</reference>
<dbReference type="EMBL" id="CR847826">
    <property type="status" value="NOT_ANNOTATED_CDS"/>
    <property type="molecule type" value="Genomic_DNA"/>
</dbReference>
<dbReference type="AGR" id="ZFIN:ZDB-GENE-041111-225"/>
<feature type="compositionally biased region" description="Basic and acidic residues" evidence="2">
    <location>
        <begin position="1044"/>
        <end position="1055"/>
    </location>
</feature>
<evidence type="ECO:0000313" key="8">
    <source>
        <dbReference type="RefSeq" id="XP_009302060.1"/>
    </source>
</evidence>
<dbReference type="GeneID" id="100003721"/>
<dbReference type="OrthoDB" id="5960959at2759"/>
<proteinExistence type="evidence at protein level"/>
<dbReference type="PANTHER" id="PTHR16207:SF10">
    <property type="entry name" value="PROTEIN TASOR 2"/>
    <property type="match status" value="1"/>
</dbReference>
<feature type="compositionally biased region" description="Polar residues" evidence="2">
    <location>
        <begin position="643"/>
        <end position="657"/>
    </location>
</feature>
<dbReference type="Pfam" id="PF23314">
    <property type="entry name" value="TASOR_alpha-beta"/>
    <property type="match status" value="1"/>
</dbReference>
<feature type="domain" description="TASOR PIN" evidence="5">
    <location>
        <begin position="2883"/>
        <end position="3018"/>
    </location>
</feature>
<feature type="compositionally biased region" description="Basic and acidic residues" evidence="2">
    <location>
        <begin position="994"/>
        <end position="1007"/>
    </location>
</feature>
<dbReference type="ExpressionAtlas" id="A0A1L1QZC7">
    <property type="expression patterns" value="baseline and differential"/>
</dbReference>
<dbReference type="InterPro" id="IPR056243">
    <property type="entry name" value="TASOR_ab_dom"/>
</dbReference>
<evidence type="ECO:0000259" key="3">
    <source>
        <dbReference type="Pfam" id="PF12509"/>
    </source>
</evidence>
<feature type="region of interest" description="Disordered" evidence="2">
    <location>
        <begin position="643"/>
        <end position="771"/>
    </location>
</feature>
<reference evidence="6 7" key="1">
    <citation type="journal article" date="2013" name="Nature">
        <title>The zebrafish reference genome sequence and its relationship to the human genome.</title>
        <authorList>
            <consortium name="Genome Reference Consortium Zebrafish"/>
            <person name="Howe K."/>
            <person name="Clark M.D."/>
            <person name="Torroja C.F."/>
            <person name="Torrance J."/>
            <person name="Berthelot C."/>
            <person name="Muffato M."/>
            <person name="Collins J.E."/>
            <person name="Humphray S."/>
            <person name="McLaren K."/>
            <person name="Matthews L."/>
            <person name="McLaren S."/>
            <person name="Sealy I."/>
            <person name="Caccamo M."/>
            <person name="Churcher C."/>
            <person name="Scott C."/>
            <person name="Barrett J.C."/>
            <person name="Koch R."/>
            <person name="Rauch G.J."/>
            <person name="White S."/>
            <person name="Chow W."/>
            <person name="Kilian B."/>
            <person name="Quintais L.T."/>
            <person name="Guerra-Assuncao J.A."/>
            <person name="Zhou Y."/>
            <person name="Gu Y."/>
            <person name="Yen J."/>
            <person name="Vogel J.H."/>
            <person name="Eyre T."/>
            <person name="Redmond S."/>
            <person name="Banerjee R."/>
            <person name="Chi J."/>
            <person name="Fu B."/>
            <person name="Langley E."/>
            <person name="Maguire S.F."/>
            <person name="Laird G.K."/>
            <person name="Lloyd D."/>
            <person name="Kenyon E."/>
            <person name="Donaldson S."/>
            <person name="Sehra H."/>
            <person name="Almeida-King J."/>
            <person name="Loveland J."/>
            <person name="Trevanion S."/>
            <person name="Jones M."/>
            <person name="Quail M."/>
            <person name="Willey D."/>
            <person name="Hunt A."/>
            <person name="Burton J."/>
            <person name="Sims S."/>
            <person name="McLay K."/>
            <person name="Plumb B."/>
            <person name="Davis J."/>
            <person name="Clee C."/>
            <person name="Oliver K."/>
            <person name="Clark R."/>
            <person name="Riddle C."/>
            <person name="Elliot D."/>
            <person name="Eliott D."/>
            <person name="Threadgold G."/>
            <person name="Harden G."/>
            <person name="Ware D."/>
            <person name="Begum S."/>
            <person name="Mortimore B."/>
            <person name="Mortimer B."/>
            <person name="Kerry G."/>
            <person name="Heath P."/>
            <person name="Phillimore B."/>
            <person name="Tracey A."/>
            <person name="Corby N."/>
            <person name="Dunn M."/>
            <person name="Johnson C."/>
            <person name="Wood J."/>
            <person name="Clark S."/>
            <person name="Pelan S."/>
            <person name="Griffiths G."/>
            <person name="Smith M."/>
            <person name="Glithero R."/>
            <person name="Howden P."/>
            <person name="Barker N."/>
            <person name="Lloyd C."/>
            <person name="Stevens C."/>
            <person name="Harley J."/>
            <person name="Holt K."/>
            <person name="Panagiotidis G."/>
            <person name="Lovell J."/>
            <person name="Beasley H."/>
            <person name="Henderson C."/>
            <person name="Gordon D."/>
            <person name="Auger K."/>
            <person name="Wright D."/>
            <person name="Collins J."/>
            <person name="Raisen C."/>
            <person name="Dyer L."/>
            <person name="Leung K."/>
            <person name="Robertson L."/>
            <person name="Ambridge K."/>
            <person name="Leongamornlert D."/>
            <person name="McGuire S."/>
            <person name="Gilderthorp R."/>
            <person name="Griffiths C."/>
            <person name="Manthravadi D."/>
            <person name="Nichol S."/>
            <person name="Barker G."/>
            <person name="Whitehead S."/>
            <person name="Kay M."/>
            <person name="Brown J."/>
            <person name="Murnane C."/>
            <person name="Gray E."/>
            <person name="Humphries M."/>
            <person name="Sycamore N."/>
            <person name="Barker D."/>
            <person name="Saunders D."/>
            <person name="Wallis J."/>
            <person name="Babbage A."/>
            <person name="Hammond S."/>
            <person name="Mashreghi-Mohammadi M."/>
            <person name="Barr L."/>
            <person name="Martin S."/>
            <person name="Wray P."/>
            <person name="Ellington A."/>
            <person name="Matthews N."/>
            <person name="Ellwood M."/>
            <person name="Woodmansey R."/>
            <person name="Clark G."/>
            <person name="Cooper J."/>
            <person name="Cooper J."/>
            <person name="Tromans A."/>
            <person name="Grafham D."/>
            <person name="Skuce C."/>
            <person name="Pandian R."/>
            <person name="Andrews R."/>
            <person name="Harrison E."/>
            <person name="Kimberley A."/>
            <person name="Garnett J."/>
            <person name="Fosker N."/>
            <person name="Hall R."/>
            <person name="Garner P."/>
            <person name="Kelly D."/>
            <person name="Bird C."/>
            <person name="Palmer S."/>
            <person name="Gehring I."/>
            <person name="Berger A."/>
            <person name="Dooley C.M."/>
            <person name="Ersan-Urun Z."/>
            <person name="Eser C."/>
            <person name="Geiger H."/>
            <person name="Geisler M."/>
            <person name="Karotki L."/>
            <person name="Kirn A."/>
            <person name="Konantz J."/>
            <person name="Konantz M."/>
            <person name="Oberlander M."/>
            <person name="Rudolph-Geiger S."/>
            <person name="Teucke M."/>
            <person name="Lanz C."/>
            <person name="Raddatz G."/>
            <person name="Osoegawa K."/>
            <person name="Zhu B."/>
            <person name="Rapp A."/>
            <person name="Widaa S."/>
            <person name="Langford C."/>
            <person name="Yang F."/>
            <person name="Schuster S.C."/>
            <person name="Carter N.P."/>
            <person name="Harrow J."/>
            <person name="Ning Z."/>
            <person name="Herrero J."/>
            <person name="Searle S.M."/>
            <person name="Enright A."/>
            <person name="Geisler R."/>
            <person name="Plasterk R.H."/>
            <person name="Lee C."/>
            <person name="Westerfield M."/>
            <person name="de Jong P.J."/>
            <person name="Zon L.I."/>
            <person name="Postlethwait J.H."/>
            <person name="Nusslein-Volhard C."/>
            <person name="Hubbard T.J."/>
            <person name="Roest Crollius H."/>
            <person name="Rogers J."/>
            <person name="Stemple D.L."/>
        </authorList>
    </citation>
    <scope>NUCLEOTIDE SEQUENCE [LARGE SCALE GENOMIC DNA]</scope>
    <source>
        <strain evidence="6">Tuebingen</strain>
    </source>
</reference>
<feature type="compositionally biased region" description="Basic and acidic residues" evidence="2">
    <location>
        <begin position="853"/>
        <end position="876"/>
    </location>
</feature>
<dbReference type="GO" id="GO:0005654">
    <property type="term" value="C:nucleoplasm"/>
    <property type="evidence" value="ECO:0000318"/>
    <property type="project" value="GO_Central"/>
</dbReference>
<dbReference type="GeneTree" id="ENSGT00530000063735"/>
<feature type="region of interest" description="Disordered" evidence="2">
    <location>
        <begin position="942"/>
        <end position="1063"/>
    </location>
</feature>
<dbReference type="RefSeq" id="XP_009302060.1">
    <property type="nucleotide sequence ID" value="XM_009303785.4"/>
</dbReference>
<sequence>MENETKRPTEGLLEPVQLGSVTFTESILAPLHNNYLYKESKEFFTYNSAHLINNPASQQRYAAFRSEKREKGYSEQELEESFGFLLLDDINRARKVGETGLLVGRAKCSTLGDSLKGVYISKYSDCLDLKRWYDGKTGYIVLLKLTKGKVKEVKDNYTQNFTPPTPGFDCHVSEQLGAVSSTTSSFLAFERTQYYFYEICKGSSKTEACPRHACPFAIVAFSYGKMSTSTELEQKSQDKTVFHYKPWIGQFKIESNVYDVGLQSTSGAWFPTKLPKTVKIDHAIGVSELKRTLPREIFETCIVGEVCIGGRCFNLYDVVSSKAKNDLAQIAQELKEKDMALVIPLEDSGFLILLHSSHLFSFEDAKSGKAEALQGMFIFPDSRTVPKDTKTGLQNTKVSTEIMQVIPALNYAEMEMEKSTQNQHGTSQAPLEKHLQDYGTLFHTEPLDIPTREASMFPDQYDVPGGFTLISPKWTKETGTRLKSYFDEPCGFTIPVVRALELLTTGRKQRGDDHDDDVYYYISSPEEMPQTDAFIETEVTKLTEATSDASDRTINKLDREKDEHAHSSTEQLQPAVSERLGKLGTAVVTADIVLEYPTSTVSPKLGDVPTDNSVSIDTNVEKISKGSNKGDTDGVCVDLSTKKTPIQNSTTPLNTSAAEGDTAVDGGMEDNKQTEKTVADPKKRVNRRPFSVRKVNSTEVPTKGKTQTETLHADDTNQRPHSTRSGKGYKKDFVKQNISKARQDKNQDSLLNVSTESASDQSIKDETSLSKNNWRSLPRRKRLWSPDATLKRSLRSNTAKNENESIADPHHDDTKRSLPSVPKRKMEGCNLRERYGLKTIITNCGRVFVPHGSDVDGKSANKRQNDKMQDESDTKSKTVSPVENKSIEMVESKEESPSSEKVELPSKDPVVNDDEDPKDSPSTEMPSALLSALKILRKLHQNNPLELDKRQNPFPEKSMNTTSNETIGLQQTNKDNPVAVQEDATSSPPNVSEQSKDSDPKVSSPDKNKKKTKHTVYSAISISKLKTVLRRGNQVKSTSPSDGAKSEADNPESKRQKLNSAGGLLYDIAKNKLKNKMSQPRNDEAQHTPMKTVDLTKQAVSWRGLISKTQKENGSLNFDPSASFEIAKHTEQQLISSLIGDRVGRRRISIDGKASTERLSTGPSLPSDALSLLADLALGSSNDKMLTNLEAKTGLEAIDVVKASGSPESVLHALLRCPSARFKLPPRSPFPESLLATGELILEISKEHSYSQSTSSLSGPSSQVSSLSGCVESPLSLKSGLLLNMPKDCVVPFHQEDRGKTEWKHLISPNKPVPSVFKTKTRRPKILRNRCIIEKEGKIEVMRTWKEAYDFKYDSKFTNDSLDKTVSRALHGKWNFNIEDTFEDVHLIFHMWIGLFYSKSTSRLFHLENSTILPKGKDIEKVHLDKNAIQSAVSLLNVELNTKEGSPKPAHLSSGVLDLSVKNGEPVTPCSISDQSRTKDTASEPVGISSKKHETPTKHSSAGTSGSPSQVEALMNYRSAVDTPQEKSVPDSDTDTDEENDIATDHSYSQIMEGNSAYTQLCDQASNMRIGVRIHLPKIRSVSNNKASTSDPKKICVFHQVLKPAEFSSPSRLILGQKHFDLSLNNKTDHATQQKKDVSDSSDSKGIFRSHGMKEGCPKNMADGNLDKTSEFKTGDTASVSLQKQSPSATAEIEKVSDEDILNEPLTIVENMTSEMPNQIQTSATKHKEAAQDLKVYAYKVDDPRDASTLETSIEEHNETSDANDELDYTNVDELSDISSDETRVEEHNETSSAKEDLKPVLDQNDRANTEDNQKVASSNETSVEEHLTESTNAVDHADEQRDVSSDETGAEEHNETASAREDLKLVHEQNDHTNTDDDLKDASTHKITVEEHKETSNANGDLKDGSTHEIIIEEHKKTSNAKEDLKPLHNLKDPTTAIDELKDASSDGTNDNNISNDQEYLVLKVQSNAVNTSSHVLGENDTEEHVEKKEGYTGEEMMQEDKIKSKERAKLNGSDTEHETFTAMGEHPDGFILHLNDDTNSLDMEFSNENDCDMSSNNDMKMQKSKKQPMTPEEASLEYNILQEFANDSCSDEDQPMPVQGKQTSDSTIDPFRLIKDQHDFKILEQNLVASNDVLDTCQYDSKQTSAVETTKLDLILSETEDEEEVGQQDVSEARREEDTLVEKIETQSIQRLSPKIGVSLPKTVTESTIEMFAPQDSKNDKPSELEINSMCSTPTQDEIPEICYPEVNKELRVEDLDRKLCFPDKTVAHHNDVLPLESLESSQTCVSTPKPFSDLMGHYEETHHDEPRWKMSKCPEAEAFKDKSDSTTEDSSSEDSFQLRHKLCPNYHEKDNKKYDFRQGASQNDSELFYGHDNVDDYYDYYHGTDEGLQWYDYQTEEPVVHPRESDFSGDYEPPTCSQQIASESEYFYKHKKRARKEMDEYCWEPNYKIEPKYPIKVTCTTDYAKKKKSRKSEFRRHSEWDDDDTSNSFVDYSIRKTSSSETHRSVPNRITVSSQPSSSKQQFDWRAYFRREATSNQLLDACERDNKFDVPPSSIVTVLDRKGYRVTFSNSPTAKPSFAAVSGSSSNKTFEDSFNRWQEQQSMADGTRSTVDCEYLIFSDQMNQVLKDSKSPIISTPRCRTNPESCGMTVQFSNLSENESTDELKAQPFLSDFKLNVDLSERKGMRESVKTSKPHFQKLFCGKANIEEFAGISEITEQCAVAYKSRMKEVCSGKNLPPPTKALKRKYNRERTGQHPRSSGRIKKDVFDSPQENLKSVVRQASKKKYRFYIHGTSTDTFFEETKNLMESEGHMPVEPDNFNLDGEDQPLLIILRNEDIAEHICEVPHLLELKKSPSVLFAGIDRPDDVVNCTHQELFAKGGFIMCDELALNALTLDDMKKLVGILEELDKQGKWKWFLHYRDSRRLRESARSSPEANKKQQFIDFCQKAGVIEVLPYHDCDVISRERPDYFFCLTRLQIQNASVRFPVFITETPSEAFGTNGILSMNIYTFTRILSNDTCSVS</sequence>
<dbReference type="InterPro" id="IPR056242">
    <property type="entry name" value="PIN_TASOR"/>
</dbReference>
<evidence type="ECO:0000256" key="1">
    <source>
        <dbReference type="ARBA" id="ARBA00008058"/>
    </source>
</evidence>
<dbReference type="GO" id="GO:0045814">
    <property type="term" value="P:negative regulation of gene expression, epigenetic"/>
    <property type="evidence" value="ECO:0007669"/>
    <property type="project" value="InterPro"/>
</dbReference>
<feature type="compositionally biased region" description="Polar residues" evidence="2">
    <location>
        <begin position="694"/>
        <end position="710"/>
    </location>
</feature>
<dbReference type="GlyGen" id="A0A1L1QZC7">
    <property type="glycosylation" value="1 site"/>
</dbReference>
<dbReference type="CTD" id="54906"/>
<feature type="compositionally biased region" description="Polar residues" evidence="2">
    <location>
        <begin position="983"/>
        <end position="993"/>
    </location>
</feature>
<dbReference type="Bgee" id="ENSDARG00000074168">
    <property type="expression patterns" value="Expressed in testis and 24 other cell types or tissues"/>
</dbReference>
<dbReference type="Ensembl" id="ENSDART00000174039.2">
    <property type="protein sequence ID" value="ENSDARP00000143046.1"/>
    <property type="gene ID" value="ENSDARG00000074168.7"/>
</dbReference>
<organism evidence="6">
    <name type="scientific">Danio rerio</name>
    <name type="common">Zebrafish</name>
    <name type="synonym">Brachydanio rerio</name>
    <dbReference type="NCBI Taxonomy" id="7955"/>
    <lineage>
        <taxon>Eukaryota</taxon>
        <taxon>Metazoa</taxon>
        <taxon>Chordata</taxon>
        <taxon>Craniata</taxon>
        <taxon>Vertebrata</taxon>
        <taxon>Euteleostomi</taxon>
        <taxon>Actinopterygii</taxon>
        <taxon>Neopterygii</taxon>
        <taxon>Teleostei</taxon>
        <taxon>Ostariophysi</taxon>
        <taxon>Cypriniformes</taxon>
        <taxon>Danionidae</taxon>
        <taxon>Danioninae</taxon>
        <taxon>Danio</taxon>
    </lineage>
</organism>
<evidence type="ECO:0000313" key="9">
    <source>
        <dbReference type="ZFIN" id="ZDB-GENE-041111-225"/>
    </source>
</evidence>
<feature type="compositionally biased region" description="Polar residues" evidence="2">
    <location>
        <begin position="1676"/>
        <end position="1689"/>
    </location>
</feature>
<reference evidence="6" key="2">
    <citation type="submission" date="2016-12" db="UniProtKB">
        <authorList>
            <consortium name="Ensembl"/>
        </authorList>
    </citation>
    <scope>IDENTIFICATION</scope>
    <source>
        <strain evidence="6">Tuebingen</strain>
    </source>
</reference>
<feature type="region of interest" description="Disordered" evidence="2">
    <location>
        <begin position="1627"/>
        <end position="1693"/>
    </location>
</feature>
<comment type="similarity">
    <text evidence="1">Belongs to the TASOR family.</text>
</comment>
<feature type="compositionally biased region" description="Basic and acidic residues" evidence="2">
    <location>
        <begin position="669"/>
        <end position="683"/>
    </location>
</feature>
<feature type="region of interest" description="Disordered" evidence="2">
    <location>
        <begin position="848"/>
        <end position="928"/>
    </location>
</feature>
<feature type="domain" description="TASOR alpha/beta" evidence="4">
    <location>
        <begin position="2786"/>
        <end position="2879"/>
    </location>
</feature>
<evidence type="ECO:0000313" key="7">
    <source>
        <dbReference type="Proteomes" id="UP000000437"/>
    </source>
</evidence>
<feature type="compositionally biased region" description="Polar residues" evidence="2">
    <location>
        <begin position="1498"/>
        <end position="1510"/>
    </location>
</feature>
<dbReference type="ZFIN" id="ZDB-GENE-041111-225">
    <property type="gene designation" value="tasor2"/>
</dbReference>
<feature type="region of interest" description="Disordered" evidence="2">
    <location>
        <begin position="2322"/>
        <end position="2341"/>
    </location>
</feature>
<feature type="compositionally biased region" description="Basic and acidic residues" evidence="2">
    <location>
        <begin position="801"/>
        <end position="816"/>
    </location>
</feature>
<dbReference type="InterPro" id="IPR046432">
    <property type="entry name" value="TASOR"/>
</dbReference>
<accession>A0A1L1QZC7</accession>
<dbReference type="Pfam" id="PF24630">
    <property type="entry name" value="PIN_TASOR"/>
    <property type="match status" value="1"/>
</dbReference>
<evidence type="ECO:0000259" key="5">
    <source>
        <dbReference type="Pfam" id="PF24630"/>
    </source>
</evidence>
<dbReference type="InterPro" id="IPR022188">
    <property type="entry name" value="TASOR_DUF3715"/>
</dbReference>
<dbReference type="PaxDb" id="7955-ENSDARP00000101887"/>
<feature type="compositionally biased region" description="Basic and acidic residues" evidence="2">
    <location>
        <begin position="1665"/>
        <end position="1674"/>
    </location>
</feature>
<feature type="region of interest" description="Disordered" evidence="2">
    <location>
        <begin position="788"/>
        <end position="825"/>
    </location>
</feature>
<gene>
    <name evidence="6 8 9" type="primary">tasor2</name>
</gene>
<feature type="compositionally biased region" description="Basic and acidic residues" evidence="2">
    <location>
        <begin position="1627"/>
        <end position="1643"/>
    </location>
</feature>
<evidence type="ECO:0000313" key="6">
    <source>
        <dbReference type="Ensembl" id="ENSDARP00000143046"/>
    </source>
</evidence>
<feature type="compositionally biased region" description="Polar residues" evidence="2">
    <location>
        <begin position="748"/>
        <end position="761"/>
    </location>
</feature>
<feature type="region of interest" description="Disordered" evidence="2">
    <location>
        <begin position="2737"/>
        <end position="2768"/>
    </location>
</feature>
<feature type="region of interest" description="Disordered" evidence="2">
    <location>
        <begin position="1467"/>
        <end position="1540"/>
    </location>
</feature>
<evidence type="ECO:0000256" key="2">
    <source>
        <dbReference type="SAM" id="MobiDB-lite"/>
    </source>
</evidence>
<feature type="compositionally biased region" description="Polar residues" evidence="2">
    <location>
        <begin position="958"/>
        <end position="975"/>
    </location>
</feature>
<feature type="compositionally biased region" description="Basic and acidic residues" evidence="2">
    <location>
        <begin position="885"/>
        <end position="906"/>
    </location>
</feature>
<dbReference type="PANTHER" id="PTHR16207">
    <property type="entry name" value="SET DOMAIN-CONTAINING PROTEIN"/>
    <property type="match status" value="1"/>
</dbReference>
<evidence type="ECO:0007829" key="10">
    <source>
        <dbReference type="PeptideAtlas" id="A0A1L1QZC7"/>
    </source>
</evidence>
<keyword evidence="7" id="KW-1185">Reference proteome</keyword>
<feature type="compositionally biased region" description="Basic and acidic residues" evidence="2">
    <location>
        <begin position="1836"/>
        <end position="1886"/>
    </location>
</feature>
<evidence type="ECO:0000259" key="4">
    <source>
        <dbReference type="Pfam" id="PF23314"/>
    </source>
</evidence>
<feature type="domain" description="TASOR pseudo-PARP" evidence="3">
    <location>
        <begin position="67"/>
        <end position="215"/>
    </location>
</feature>
<name>A0A1L1QZC7_DANRE</name>
<keyword evidence="10" id="KW-1267">Proteomics identification</keyword>
<dbReference type="Pfam" id="PF12509">
    <property type="entry name" value="DUF3715"/>
    <property type="match status" value="1"/>
</dbReference>
<feature type="compositionally biased region" description="Basic and acidic residues" evidence="2">
    <location>
        <begin position="1781"/>
        <end position="1814"/>
    </location>
</feature>
<protein>
    <submittedName>
        <fullName evidence="8">Protein TASOR 2 isoform X1</fullName>
    </submittedName>
    <submittedName>
        <fullName evidence="6">Transcription activation suppressor family member 2</fullName>
    </submittedName>
</protein>
<dbReference type="Proteomes" id="UP000000437">
    <property type="component" value="Chromosome 8"/>
</dbReference>
<feature type="region of interest" description="Disordered" evidence="2">
    <location>
        <begin position="1776"/>
        <end position="1886"/>
    </location>
</feature>